<feature type="compositionally biased region" description="Basic and acidic residues" evidence="1">
    <location>
        <begin position="102"/>
        <end position="121"/>
    </location>
</feature>
<feature type="compositionally biased region" description="Basic residues" evidence="1">
    <location>
        <begin position="39"/>
        <end position="48"/>
    </location>
</feature>
<dbReference type="Proteomes" id="UP001419268">
    <property type="component" value="Unassembled WGS sequence"/>
</dbReference>
<comment type="caution">
    <text evidence="2">The sequence shown here is derived from an EMBL/GenBank/DDBJ whole genome shotgun (WGS) entry which is preliminary data.</text>
</comment>
<name>A0AAP0F3J5_9MAGN</name>
<dbReference type="EMBL" id="JBBNAG010000009">
    <property type="protein sequence ID" value="KAK9104665.1"/>
    <property type="molecule type" value="Genomic_DNA"/>
</dbReference>
<reference evidence="2 3" key="1">
    <citation type="submission" date="2024-01" db="EMBL/GenBank/DDBJ databases">
        <title>Genome assemblies of Stephania.</title>
        <authorList>
            <person name="Yang L."/>
        </authorList>
    </citation>
    <scope>NUCLEOTIDE SEQUENCE [LARGE SCALE GENOMIC DNA]</scope>
    <source>
        <strain evidence="2">JXDWG</strain>
        <tissue evidence="2">Leaf</tissue>
    </source>
</reference>
<feature type="compositionally biased region" description="Low complexity" evidence="1">
    <location>
        <begin position="69"/>
        <end position="83"/>
    </location>
</feature>
<keyword evidence="3" id="KW-1185">Reference proteome</keyword>
<evidence type="ECO:0000256" key="1">
    <source>
        <dbReference type="SAM" id="MobiDB-lite"/>
    </source>
</evidence>
<gene>
    <name evidence="2" type="ORF">Scep_021509</name>
</gene>
<organism evidence="2 3">
    <name type="scientific">Stephania cephalantha</name>
    <dbReference type="NCBI Taxonomy" id="152367"/>
    <lineage>
        <taxon>Eukaryota</taxon>
        <taxon>Viridiplantae</taxon>
        <taxon>Streptophyta</taxon>
        <taxon>Embryophyta</taxon>
        <taxon>Tracheophyta</taxon>
        <taxon>Spermatophyta</taxon>
        <taxon>Magnoliopsida</taxon>
        <taxon>Ranunculales</taxon>
        <taxon>Menispermaceae</taxon>
        <taxon>Menispermoideae</taxon>
        <taxon>Cissampelideae</taxon>
        <taxon>Stephania</taxon>
    </lineage>
</organism>
<protein>
    <submittedName>
        <fullName evidence="2">Uncharacterized protein</fullName>
    </submittedName>
</protein>
<evidence type="ECO:0000313" key="2">
    <source>
        <dbReference type="EMBL" id="KAK9104665.1"/>
    </source>
</evidence>
<accession>A0AAP0F3J5</accession>
<sequence length="121" mass="13527">MYDDEGQSRRQRRTSLMTARASEVATDCEGFRGSDGRLRGLHRQRRQTARALEAATADGTTSGRHHENSPSQSQSQTTTQPPTIKDVTGLDGVEISGFGRESSVRESRRCRDQFRERVDGE</sequence>
<dbReference type="AlphaFoldDB" id="A0AAP0F3J5"/>
<feature type="compositionally biased region" description="Basic and acidic residues" evidence="1">
    <location>
        <begin position="29"/>
        <end position="38"/>
    </location>
</feature>
<evidence type="ECO:0000313" key="3">
    <source>
        <dbReference type="Proteomes" id="UP001419268"/>
    </source>
</evidence>
<feature type="region of interest" description="Disordered" evidence="1">
    <location>
        <begin position="1"/>
        <end position="121"/>
    </location>
</feature>
<proteinExistence type="predicted"/>